<proteinExistence type="predicted"/>
<evidence type="ECO:0000313" key="2">
    <source>
        <dbReference type="Proteomes" id="UP000299102"/>
    </source>
</evidence>
<name>A0A4C1ZBP5_EUMVA</name>
<organism evidence="1 2">
    <name type="scientific">Eumeta variegata</name>
    <name type="common">Bagworm moth</name>
    <name type="synonym">Eumeta japonica</name>
    <dbReference type="NCBI Taxonomy" id="151549"/>
    <lineage>
        <taxon>Eukaryota</taxon>
        <taxon>Metazoa</taxon>
        <taxon>Ecdysozoa</taxon>
        <taxon>Arthropoda</taxon>
        <taxon>Hexapoda</taxon>
        <taxon>Insecta</taxon>
        <taxon>Pterygota</taxon>
        <taxon>Neoptera</taxon>
        <taxon>Endopterygota</taxon>
        <taxon>Lepidoptera</taxon>
        <taxon>Glossata</taxon>
        <taxon>Ditrysia</taxon>
        <taxon>Tineoidea</taxon>
        <taxon>Psychidae</taxon>
        <taxon>Oiketicinae</taxon>
        <taxon>Eumeta</taxon>
    </lineage>
</organism>
<dbReference type="Proteomes" id="UP000299102">
    <property type="component" value="Unassembled WGS sequence"/>
</dbReference>
<protein>
    <submittedName>
        <fullName evidence="1">Uncharacterized protein</fullName>
    </submittedName>
</protein>
<evidence type="ECO:0000313" key="1">
    <source>
        <dbReference type="EMBL" id="GBP84583.1"/>
    </source>
</evidence>
<gene>
    <name evidence="1" type="ORF">EVAR_64613_1</name>
</gene>
<accession>A0A4C1ZBP5</accession>
<keyword evidence="2" id="KW-1185">Reference proteome</keyword>
<dbReference type="EMBL" id="BGZK01001688">
    <property type="protein sequence ID" value="GBP84583.1"/>
    <property type="molecule type" value="Genomic_DNA"/>
</dbReference>
<dbReference type="AlphaFoldDB" id="A0A4C1ZBP5"/>
<sequence>MDASTPHLEGRKPLCFIAIIFLRDGKGQIVLIYLNDLLFHLPVAGHLVTPRSESAAMVNIEYLYYGAAKKLTREEKLQKKREAERQRYQKIKMTQKSINCKKKRKIFEKKEKGLIKLSIK</sequence>
<reference evidence="1 2" key="1">
    <citation type="journal article" date="2019" name="Commun. Biol.">
        <title>The bagworm genome reveals a unique fibroin gene that provides high tensile strength.</title>
        <authorList>
            <person name="Kono N."/>
            <person name="Nakamura H."/>
            <person name="Ohtoshi R."/>
            <person name="Tomita M."/>
            <person name="Numata K."/>
            <person name="Arakawa K."/>
        </authorList>
    </citation>
    <scope>NUCLEOTIDE SEQUENCE [LARGE SCALE GENOMIC DNA]</scope>
</reference>
<comment type="caution">
    <text evidence="1">The sequence shown here is derived from an EMBL/GenBank/DDBJ whole genome shotgun (WGS) entry which is preliminary data.</text>
</comment>